<evidence type="ECO:0000259" key="1">
    <source>
        <dbReference type="SMART" id="SM00507"/>
    </source>
</evidence>
<dbReference type="Gene3D" id="3.90.75.20">
    <property type="match status" value="2"/>
</dbReference>
<dbReference type="Pfam" id="PF13392">
    <property type="entry name" value="HNH_3"/>
    <property type="match status" value="2"/>
</dbReference>
<sequence length="378" mass="44833">MNEIIESIEKELAKDICNIGWKQYCDFLVENNIELWKQIEKFPDYQISTMGRVRVVKSNRVGRENKVSIMKPSPRGNYLQVTLKNDIVRKSINLHTIVAKIFIPNSKPDNYKYVDHIDRDGTNNKINNLRWCTHQENMDYYKETIEYKGKKIYQYDLDNNLVKEWNDIREILEVHPEYKRDSMYKMLAGQMEKLYDYVWKYDDKDDIKLAEDEVFKKIGMYNEMDFSNFEVSNYGNVRNISRNNILNGKTNTFGYKEVCLYDNITKNSKYIKIHNLVAIHFIGNKPSDNHMVNHKDKNKLNNHYTNLEWLTNHENIAHAHGKKIRKLDIDTEEELAVYDSIIEACNENNLDGNKRIGVSKCCRGINKTAFGYKWEYVK</sequence>
<dbReference type="GO" id="GO:0004519">
    <property type="term" value="F:endonuclease activity"/>
    <property type="evidence" value="ECO:0007669"/>
    <property type="project" value="UniProtKB-KW"/>
</dbReference>
<dbReference type="InterPro" id="IPR003615">
    <property type="entry name" value="HNH_nuc"/>
</dbReference>
<dbReference type="SUPFAM" id="SSF54060">
    <property type="entry name" value="His-Me finger endonucleases"/>
    <property type="match status" value="2"/>
</dbReference>
<dbReference type="GO" id="GO:0016788">
    <property type="term" value="F:hydrolase activity, acting on ester bonds"/>
    <property type="evidence" value="ECO:0007669"/>
    <property type="project" value="InterPro"/>
</dbReference>
<keyword evidence="2" id="KW-0255">Endonuclease</keyword>
<dbReference type="InterPro" id="IPR036388">
    <property type="entry name" value="WH-like_DNA-bd_sf"/>
</dbReference>
<dbReference type="Gene3D" id="1.10.10.10">
    <property type="entry name" value="Winged helix-like DNA-binding domain superfamily/Winged helix DNA-binding domain"/>
    <property type="match status" value="1"/>
</dbReference>
<dbReference type="Pfam" id="PF07463">
    <property type="entry name" value="NUMOD4"/>
    <property type="match status" value="2"/>
</dbReference>
<protein>
    <submittedName>
        <fullName evidence="2">HNH endonuclease with NUMOD4 motif</fullName>
    </submittedName>
</protein>
<evidence type="ECO:0000313" key="3">
    <source>
        <dbReference type="Proteomes" id="UP001162001"/>
    </source>
</evidence>
<dbReference type="SMART" id="SM00507">
    <property type="entry name" value="HNHc"/>
    <property type="match status" value="2"/>
</dbReference>
<accession>A0A7D3QU21</accession>
<dbReference type="InterPro" id="IPR010902">
    <property type="entry name" value="NUMOD4"/>
</dbReference>
<dbReference type="Proteomes" id="UP001162001">
    <property type="component" value="Segment"/>
</dbReference>
<keyword evidence="3" id="KW-1185">Reference proteome</keyword>
<keyword evidence="2" id="KW-0540">Nuclease</keyword>
<feature type="domain" description="HNH nuclease" evidence="1">
    <location>
        <begin position="87"/>
        <end position="138"/>
    </location>
</feature>
<evidence type="ECO:0000313" key="2">
    <source>
        <dbReference type="EMBL" id="QKF93807.1"/>
    </source>
</evidence>
<gene>
    <name evidence="2" type="ORF">Fadolivirus_1_349</name>
</gene>
<proteinExistence type="predicted"/>
<dbReference type="EMBL" id="MT418680">
    <property type="protein sequence ID" value="QKF93807.1"/>
    <property type="molecule type" value="Genomic_DNA"/>
</dbReference>
<name>A0A7D3QU21_9VIRU</name>
<feature type="domain" description="HNH nuclease" evidence="1">
    <location>
        <begin position="265"/>
        <end position="316"/>
    </location>
</feature>
<organism evidence="2 3">
    <name type="scientific">Fadolivirus FV1/VV64</name>
    <dbReference type="NCBI Taxonomy" id="3070911"/>
    <lineage>
        <taxon>Viruses</taxon>
        <taxon>Varidnaviria</taxon>
        <taxon>Bamfordvirae</taxon>
        <taxon>Nucleocytoviricota</taxon>
        <taxon>Megaviricetes</taxon>
        <taxon>Imitervirales</taxon>
        <taxon>Mimiviridae</taxon>
        <taxon>Klosneuvirinae</taxon>
        <taxon>Fadolivirus</taxon>
        <taxon>Fadolivirus algeromassiliense</taxon>
    </lineage>
</organism>
<reference evidence="2 3" key="1">
    <citation type="submission" date="2020-04" db="EMBL/GenBank/DDBJ databases">
        <title>Advantages and limits of metagenomic assembly and binning of a giant virus.</title>
        <authorList>
            <person name="Schulz F."/>
            <person name="Andreani J."/>
            <person name="Francis R."/>
            <person name="Boudjemaa H."/>
            <person name="Bou Khalil J.Y."/>
            <person name="Lee J."/>
            <person name="La Scola B."/>
            <person name="Woyke T."/>
        </authorList>
    </citation>
    <scope>NUCLEOTIDE SEQUENCE [LARGE SCALE GENOMIC DNA]</scope>
    <source>
        <strain evidence="2 3">FV1/VV64</strain>
    </source>
</reference>
<keyword evidence="2" id="KW-0378">Hydrolase</keyword>
<dbReference type="InterPro" id="IPR044925">
    <property type="entry name" value="His-Me_finger_sf"/>
</dbReference>